<dbReference type="EMBL" id="GAIH01000076">
    <property type="protein sequence ID" value="JAB84641.1"/>
    <property type="molecule type" value="mRNA"/>
</dbReference>
<accession>W4VS93</accession>
<keyword evidence="2" id="KW-0732">Signal</keyword>
<feature type="region of interest" description="Disordered" evidence="1">
    <location>
        <begin position="120"/>
        <end position="147"/>
    </location>
</feature>
<dbReference type="AlphaFoldDB" id="W4VS93"/>
<evidence type="ECO:0000256" key="1">
    <source>
        <dbReference type="SAM" id="MobiDB-lite"/>
    </source>
</evidence>
<evidence type="ECO:0000256" key="2">
    <source>
        <dbReference type="SAM" id="SignalP"/>
    </source>
</evidence>
<proteinExistence type="evidence at transcript level"/>
<feature type="compositionally biased region" description="Basic and acidic residues" evidence="1">
    <location>
        <begin position="134"/>
        <end position="147"/>
    </location>
</feature>
<feature type="region of interest" description="Disordered" evidence="1">
    <location>
        <begin position="68"/>
        <end position="94"/>
    </location>
</feature>
<feature type="signal peptide" evidence="2">
    <location>
        <begin position="1"/>
        <end position="16"/>
    </location>
</feature>
<reference evidence="3" key="1">
    <citation type="journal article" date="2014" name="PLoS ONE">
        <title>Diversity of conotoxin gene superfamilies in the venomous snail, Conus victoriae.</title>
        <authorList>
            <person name="Robinson S.D."/>
            <person name="Safavi-Hemami H."/>
            <person name="McIntosh L.D."/>
            <person name="Purcell A.W."/>
            <person name="Norton R.S."/>
            <person name="Papenfuss A.T."/>
        </authorList>
    </citation>
    <scope>NUCLEOTIDE SEQUENCE</scope>
    <source>
        <tissue evidence="3">Venom gland</tissue>
    </source>
</reference>
<feature type="chain" id="PRO_5004852220" evidence="2">
    <location>
        <begin position="17"/>
        <end position="147"/>
    </location>
</feature>
<name>W4VS93_CONVC</name>
<evidence type="ECO:0000313" key="3">
    <source>
        <dbReference type="EMBL" id="JAB84641.1"/>
    </source>
</evidence>
<sequence>MLRLIIAAVLVCACLAYPQKRDGAPADAANLQGFDQGMMAMPNMQPMQPVPMMQGPFMPFNPGFGGMGYKRDLDEDPEQKRHHSQFNEDNISPFNTDEGLGNFMNFMNDNGNSLPFANVNSDDLGLDSFQPSAGKEEGKFRFFDGQQ</sequence>
<organism evidence="3">
    <name type="scientific">Conus victoriae</name>
    <name type="common">Queen Victoria cone</name>
    <dbReference type="NCBI Taxonomy" id="319920"/>
    <lineage>
        <taxon>Eukaryota</taxon>
        <taxon>Metazoa</taxon>
        <taxon>Spiralia</taxon>
        <taxon>Lophotrochozoa</taxon>
        <taxon>Mollusca</taxon>
        <taxon>Gastropoda</taxon>
        <taxon>Caenogastropoda</taxon>
        <taxon>Neogastropoda</taxon>
        <taxon>Conoidea</taxon>
        <taxon>Conidae</taxon>
        <taxon>Conus</taxon>
        <taxon>Cylinder</taxon>
    </lineage>
</organism>
<reference evidence="3" key="2">
    <citation type="submission" date="2015-04" db="EMBL/GenBank/DDBJ databases">
        <authorList>
            <person name="Robinson S.D."/>
            <person name="Li Q."/>
            <person name="Bandyopadhyay P.K."/>
            <person name="Gajewiak J."/>
            <person name="Yandell M."/>
            <person name="Papenfuss A.T."/>
            <person name="Purcell A.W."/>
            <person name="Olivera B.M."/>
            <person name="Norton R.S."/>
            <person name="Safavi-Hemami H."/>
        </authorList>
    </citation>
    <scope>NUCLEOTIDE SEQUENCE</scope>
    <source>
        <tissue evidence="3">Venom gland</tissue>
    </source>
</reference>
<protein>
    <submittedName>
        <fullName evidence="3">B2_Vc1 prepropeptide</fullName>
    </submittedName>
</protein>